<name>A0ABX0JL54_9BACL</name>
<protein>
    <submittedName>
        <fullName evidence="1">Uncharacterized protein</fullName>
    </submittedName>
</protein>
<reference evidence="1" key="1">
    <citation type="submission" date="2020-03" db="EMBL/GenBank/DDBJ databases">
        <title>Draft sequencing of Paenibacilllus sp. S3N08.</title>
        <authorList>
            <person name="Kim D.-U."/>
        </authorList>
    </citation>
    <scope>NUCLEOTIDE SEQUENCE</scope>
    <source>
        <strain evidence="1">S3N08</strain>
    </source>
</reference>
<keyword evidence="2" id="KW-1185">Reference proteome</keyword>
<dbReference type="RefSeq" id="WP_166156178.1">
    <property type="nucleotide sequence ID" value="NZ_JAAOIW010000021.1"/>
</dbReference>
<evidence type="ECO:0000313" key="1">
    <source>
        <dbReference type="EMBL" id="NHN34725.1"/>
    </source>
</evidence>
<sequence length="184" mass="22056">MFEIKYEIFEDHISRLRVIDIQTFNKDYDQIYGCFTLIVNGIEYLQFPSPEMRLETKHIFSEVILTHFEFLIEAYFELIIGDYIALKYIENPWTWLEFIRNGNSLIVNEYHHDKFCQQALITDREFLVNADNRGIVNQTITWDEFENELVRKTKELLSVIEQTNHNIIQAPCFSKIKDFSNRLS</sequence>
<organism evidence="1 2">
    <name type="scientific">Paenibacillus agricola</name>
    <dbReference type="NCBI Taxonomy" id="2716264"/>
    <lineage>
        <taxon>Bacteria</taxon>
        <taxon>Bacillati</taxon>
        <taxon>Bacillota</taxon>
        <taxon>Bacilli</taxon>
        <taxon>Bacillales</taxon>
        <taxon>Paenibacillaceae</taxon>
        <taxon>Paenibacillus</taxon>
    </lineage>
</organism>
<evidence type="ECO:0000313" key="2">
    <source>
        <dbReference type="Proteomes" id="UP001165962"/>
    </source>
</evidence>
<gene>
    <name evidence="1" type="ORF">G9U52_33750</name>
</gene>
<dbReference type="Proteomes" id="UP001165962">
    <property type="component" value="Unassembled WGS sequence"/>
</dbReference>
<proteinExistence type="predicted"/>
<comment type="caution">
    <text evidence="1">The sequence shown here is derived from an EMBL/GenBank/DDBJ whole genome shotgun (WGS) entry which is preliminary data.</text>
</comment>
<dbReference type="EMBL" id="JAAOIW010000021">
    <property type="protein sequence ID" value="NHN34725.1"/>
    <property type="molecule type" value="Genomic_DNA"/>
</dbReference>
<accession>A0ABX0JL54</accession>